<dbReference type="PANTHER" id="PTHR42718">
    <property type="entry name" value="MAJOR FACILITATOR SUPERFAMILY MULTIDRUG TRANSPORTER MFSC"/>
    <property type="match status" value="1"/>
</dbReference>
<evidence type="ECO:0000256" key="8">
    <source>
        <dbReference type="SAM" id="Phobius"/>
    </source>
</evidence>
<dbReference type="Gene3D" id="1.20.1250.20">
    <property type="entry name" value="MFS general substrate transporter like domains"/>
    <property type="match status" value="1"/>
</dbReference>
<feature type="transmembrane region" description="Helical" evidence="8">
    <location>
        <begin position="438"/>
        <end position="456"/>
    </location>
</feature>
<reference evidence="10" key="1">
    <citation type="submission" date="2024-07" db="EMBL/GenBank/DDBJ databases">
        <authorList>
            <person name="Yu S.T."/>
        </authorList>
    </citation>
    <scope>NUCLEOTIDE SEQUENCE</scope>
    <source>
        <strain evidence="10">R02</strain>
    </source>
</reference>
<dbReference type="GO" id="GO:0022857">
    <property type="term" value="F:transmembrane transporter activity"/>
    <property type="evidence" value="ECO:0007669"/>
    <property type="project" value="InterPro"/>
</dbReference>
<evidence type="ECO:0000256" key="5">
    <source>
        <dbReference type="ARBA" id="ARBA00022989"/>
    </source>
</evidence>
<dbReference type="InterPro" id="IPR004638">
    <property type="entry name" value="EmrB-like"/>
</dbReference>
<dbReference type="SUPFAM" id="SSF103473">
    <property type="entry name" value="MFS general substrate transporter"/>
    <property type="match status" value="1"/>
</dbReference>
<dbReference type="AlphaFoldDB" id="A0AB39LGJ2"/>
<dbReference type="NCBIfam" id="TIGR00711">
    <property type="entry name" value="efflux_EmrB"/>
    <property type="match status" value="1"/>
</dbReference>
<evidence type="ECO:0000256" key="4">
    <source>
        <dbReference type="ARBA" id="ARBA00022692"/>
    </source>
</evidence>
<dbReference type="Pfam" id="PF07690">
    <property type="entry name" value="MFS_1"/>
    <property type="match status" value="1"/>
</dbReference>
<keyword evidence="5 8" id="KW-1133">Transmembrane helix</keyword>
<keyword evidence="3" id="KW-1003">Cell membrane</keyword>
<feature type="domain" description="Major facilitator superfamily (MFS) profile" evidence="9">
    <location>
        <begin position="18"/>
        <end position="460"/>
    </location>
</feature>
<dbReference type="PRINTS" id="PR01036">
    <property type="entry name" value="TCRTETB"/>
</dbReference>
<evidence type="ECO:0000313" key="10">
    <source>
        <dbReference type="EMBL" id="XDP92948.1"/>
    </source>
</evidence>
<evidence type="ECO:0000256" key="3">
    <source>
        <dbReference type="ARBA" id="ARBA00022475"/>
    </source>
</evidence>
<feature type="transmembrane region" description="Helical" evidence="8">
    <location>
        <begin position="55"/>
        <end position="73"/>
    </location>
</feature>
<protein>
    <submittedName>
        <fullName evidence="10">DHA2 family efflux MFS transporter permease subunit</fullName>
    </submittedName>
</protein>
<dbReference type="InterPro" id="IPR011701">
    <property type="entry name" value="MFS"/>
</dbReference>
<feature type="transmembrane region" description="Helical" evidence="8">
    <location>
        <begin position="110"/>
        <end position="132"/>
    </location>
</feature>
<feature type="transmembrane region" description="Helical" evidence="8">
    <location>
        <begin position="235"/>
        <end position="253"/>
    </location>
</feature>
<accession>A0AB39LGJ2</accession>
<proteinExistence type="predicted"/>
<dbReference type="CDD" id="cd17321">
    <property type="entry name" value="MFS_MMR_MDR_like"/>
    <property type="match status" value="1"/>
</dbReference>
<keyword evidence="7" id="KW-0046">Antibiotic resistance</keyword>
<dbReference type="InterPro" id="IPR036259">
    <property type="entry name" value="MFS_trans_sf"/>
</dbReference>
<dbReference type="PROSITE" id="PS50850">
    <property type="entry name" value="MFS"/>
    <property type="match status" value="1"/>
</dbReference>
<feature type="transmembrane region" description="Helical" evidence="8">
    <location>
        <begin position="144"/>
        <end position="165"/>
    </location>
</feature>
<feature type="transmembrane region" description="Helical" evidence="8">
    <location>
        <begin position="302"/>
        <end position="325"/>
    </location>
</feature>
<evidence type="ECO:0000256" key="1">
    <source>
        <dbReference type="ARBA" id="ARBA00004651"/>
    </source>
</evidence>
<keyword evidence="2" id="KW-0813">Transport</keyword>
<keyword evidence="4 8" id="KW-0812">Transmembrane</keyword>
<keyword evidence="6 8" id="KW-0472">Membrane</keyword>
<dbReference type="GO" id="GO:0005886">
    <property type="term" value="C:plasma membrane"/>
    <property type="evidence" value="ECO:0007669"/>
    <property type="project" value="UniProtKB-SubCell"/>
</dbReference>
<dbReference type="GO" id="GO:0046677">
    <property type="term" value="P:response to antibiotic"/>
    <property type="evidence" value="ECO:0007669"/>
    <property type="project" value="UniProtKB-KW"/>
</dbReference>
<evidence type="ECO:0000256" key="7">
    <source>
        <dbReference type="ARBA" id="ARBA00023251"/>
    </source>
</evidence>
<feature type="transmembrane region" description="Helical" evidence="8">
    <location>
        <begin position="202"/>
        <end position="223"/>
    </location>
</feature>
<feature type="transmembrane region" description="Helical" evidence="8">
    <location>
        <begin position="366"/>
        <end position="390"/>
    </location>
</feature>
<feature type="transmembrane region" description="Helical" evidence="8">
    <location>
        <begin position="171"/>
        <end position="190"/>
    </location>
</feature>
<evidence type="ECO:0000256" key="6">
    <source>
        <dbReference type="ARBA" id="ARBA00023136"/>
    </source>
</evidence>
<feature type="transmembrane region" description="Helical" evidence="8">
    <location>
        <begin position="265"/>
        <end position="290"/>
    </location>
</feature>
<feature type="transmembrane region" description="Helical" evidence="8">
    <location>
        <begin position="410"/>
        <end position="426"/>
    </location>
</feature>
<feature type="transmembrane region" description="Helical" evidence="8">
    <location>
        <begin position="337"/>
        <end position="354"/>
    </location>
</feature>
<feature type="transmembrane region" description="Helical" evidence="8">
    <location>
        <begin position="20"/>
        <end position="43"/>
    </location>
</feature>
<dbReference type="PANTHER" id="PTHR42718:SF48">
    <property type="entry name" value="CONSERVED TWO-DOMAIN MEMBRANE PROTEIN-RELATED"/>
    <property type="match status" value="1"/>
</dbReference>
<dbReference type="EMBL" id="CP163429">
    <property type="protein sequence ID" value="XDP92948.1"/>
    <property type="molecule type" value="Genomic_DNA"/>
</dbReference>
<sequence>MTSGPLAPGAEPSTAGKTLLLTSAATFMAFLDTTIVNVAFPALHEDFPKESVTDLTWVVTSYGILFAALLTPAGRFADVLGRRKLFLWSVALFSVASLACAVAPNVELLIAARAVQGIGAAGMIPAALGLVLAETPAEKRAEAIGIWGAAGSMAAAAGPSLGGLLVSEIDWRAVFVLNIPIGLAVLLGALRLPERPVENSKLPDLLGTATVTLGIAGIVIGLTKGGDWGWDAVTTWAWIGAGVLLVAFSLLRSGKHQAPAVETGLWGTSMFAAANLTAFLLGAGLFVWFLSGPLYLTTIWDYSVLKAGLAVTPGAVLSAVAAIWVGRRLKPEQQRPVVIVAAAAFLALSIWAYTGLGSDREFLALWLPYGALGGAVLGAALTSVTTAASISVHPLKFATGTGMSTTARQFGGAVGVASMAAVFAAGDLSTPQPYLDAFLLAGIYIAASAVPGFWLFTKKSMAQIAETQRQIQAHMRAQAEAAAKAAAAASSADRS</sequence>
<organism evidence="10">
    <name type="scientific">Streptomyces sp. R02</name>
    <dbReference type="NCBI Taxonomy" id="3238623"/>
    <lineage>
        <taxon>Bacteria</taxon>
        <taxon>Bacillati</taxon>
        <taxon>Actinomycetota</taxon>
        <taxon>Actinomycetes</taxon>
        <taxon>Kitasatosporales</taxon>
        <taxon>Streptomycetaceae</taxon>
        <taxon>Streptomyces</taxon>
    </lineage>
</organism>
<evidence type="ECO:0000259" key="9">
    <source>
        <dbReference type="PROSITE" id="PS50850"/>
    </source>
</evidence>
<dbReference type="PROSITE" id="PS00216">
    <property type="entry name" value="SUGAR_TRANSPORT_1"/>
    <property type="match status" value="1"/>
</dbReference>
<name>A0AB39LGJ2_9ACTN</name>
<dbReference type="InterPro" id="IPR020846">
    <property type="entry name" value="MFS_dom"/>
</dbReference>
<comment type="subcellular location">
    <subcellularLocation>
        <location evidence="1">Cell membrane</location>
        <topology evidence="1">Multi-pass membrane protein</topology>
    </subcellularLocation>
</comment>
<dbReference type="Gene3D" id="1.20.1720.10">
    <property type="entry name" value="Multidrug resistance protein D"/>
    <property type="match status" value="1"/>
</dbReference>
<gene>
    <name evidence="10" type="ORF">AB5J57_05175</name>
</gene>
<evidence type="ECO:0000256" key="2">
    <source>
        <dbReference type="ARBA" id="ARBA00022448"/>
    </source>
</evidence>
<feature type="transmembrane region" description="Helical" evidence="8">
    <location>
        <begin position="85"/>
        <end position="104"/>
    </location>
</feature>
<dbReference type="RefSeq" id="WP_369154889.1">
    <property type="nucleotide sequence ID" value="NZ_CP163429.1"/>
</dbReference>
<dbReference type="InterPro" id="IPR005829">
    <property type="entry name" value="Sugar_transporter_CS"/>
</dbReference>